<evidence type="ECO:0000313" key="1">
    <source>
        <dbReference type="EMBL" id="MEQ2260182.1"/>
    </source>
</evidence>
<dbReference type="EMBL" id="JAHRIM010010251">
    <property type="protein sequence ID" value="MEQ2260182.1"/>
    <property type="molecule type" value="Genomic_DNA"/>
</dbReference>
<protein>
    <submittedName>
        <fullName evidence="1">Uncharacterized protein</fullName>
    </submittedName>
</protein>
<reference evidence="1 2" key="1">
    <citation type="submission" date="2021-06" db="EMBL/GenBank/DDBJ databases">
        <authorList>
            <person name="Palmer J.M."/>
        </authorList>
    </citation>
    <scope>NUCLEOTIDE SEQUENCE [LARGE SCALE GENOMIC DNA]</scope>
    <source>
        <strain evidence="1 2">XR_2019</strain>
        <tissue evidence="1">Muscle</tissue>
    </source>
</reference>
<dbReference type="Proteomes" id="UP001444071">
    <property type="component" value="Unassembled WGS sequence"/>
</dbReference>
<accession>A0ABV0VV87</accession>
<organism evidence="1 2">
    <name type="scientific">Xenotaenia resolanae</name>
    <dbReference type="NCBI Taxonomy" id="208358"/>
    <lineage>
        <taxon>Eukaryota</taxon>
        <taxon>Metazoa</taxon>
        <taxon>Chordata</taxon>
        <taxon>Craniata</taxon>
        <taxon>Vertebrata</taxon>
        <taxon>Euteleostomi</taxon>
        <taxon>Actinopterygii</taxon>
        <taxon>Neopterygii</taxon>
        <taxon>Teleostei</taxon>
        <taxon>Neoteleostei</taxon>
        <taxon>Acanthomorphata</taxon>
        <taxon>Ovalentaria</taxon>
        <taxon>Atherinomorphae</taxon>
        <taxon>Cyprinodontiformes</taxon>
        <taxon>Goodeidae</taxon>
        <taxon>Xenotaenia</taxon>
    </lineage>
</organism>
<name>A0ABV0VV87_9TELE</name>
<comment type="caution">
    <text evidence="1">The sequence shown here is derived from an EMBL/GenBank/DDBJ whole genome shotgun (WGS) entry which is preliminary data.</text>
</comment>
<sequence length="118" mass="13230">MNQKDFNESLGSGFLSSQNVHWDLEGRQLRIICFMPHFKKGSVIQLAPPILLAHHFTSPTVHTASDVTIRGQQRRNSSQNNKDKQLEICDSYHSNGSKSASFAGLLHIIMNEKNAVLN</sequence>
<evidence type="ECO:0000313" key="2">
    <source>
        <dbReference type="Proteomes" id="UP001444071"/>
    </source>
</evidence>
<gene>
    <name evidence="1" type="ORF">XENORESO_007315</name>
</gene>
<keyword evidence="2" id="KW-1185">Reference proteome</keyword>
<proteinExistence type="predicted"/>